<accession>A0A953HZX1</accession>
<dbReference type="Proteomes" id="UP000753961">
    <property type="component" value="Unassembled WGS sequence"/>
</dbReference>
<dbReference type="AlphaFoldDB" id="A0A953HZX1"/>
<dbReference type="InterPro" id="IPR020103">
    <property type="entry name" value="PsdUridine_synth_cat_dom_sf"/>
</dbReference>
<dbReference type="GO" id="GO:0001522">
    <property type="term" value="P:pseudouridine synthesis"/>
    <property type="evidence" value="ECO:0007669"/>
    <property type="project" value="InterPro"/>
</dbReference>
<evidence type="ECO:0000259" key="3">
    <source>
        <dbReference type="Pfam" id="PF00849"/>
    </source>
</evidence>
<gene>
    <name evidence="4" type="ORF">KUV50_16755</name>
</gene>
<evidence type="ECO:0000256" key="2">
    <source>
        <dbReference type="ARBA" id="ARBA00023235"/>
    </source>
</evidence>
<organism evidence="4 5">
    <name type="scientific">Membranihabitans marinus</name>
    <dbReference type="NCBI Taxonomy" id="1227546"/>
    <lineage>
        <taxon>Bacteria</taxon>
        <taxon>Pseudomonadati</taxon>
        <taxon>Bacteroidota</taxon>
        <taxon>Saprospiria</taxon>
        <taxon>Saprospirales</taxon>
        <taxon>Saprospiraceae</taxon>
        <taxon>Membranihabitans</taxon>
    </lineage>
</organism>
<dbReference type="EMBL" id="JAHVHU010000018">
    <property type="protein sequence ID" value="MBY5959806.1"/>
    <property type="molecule type" value="Genomic_DNA"/>
</dbReference>
<evidence type="ECO:0000313" key="5">
    <source>
        <dbReference type="Proteomes" id="UP000753961"/>
    </source>
</evidence>
<dbReference type="GO" id="GO:0003723">
    <property type="term" value="F:RNA binding"/>
    <property type="evidence" value="ECO:0007669"/>
    <property type="project" value="InterPro"/>
</dbReference>
<dbReference type="CDD" id="cd02869">
    <property type="entry name" value="PseudoU_synth_RluA_like"/>
    <property type="match status" value="1"/>
</dbReference>
<dbReference type="GO" id="GO:0006396">
    <property type="term" value="P:RNA processing"/>
    <property type="evidence" value="ECO:0007669"/>
    <property type="project" value="UniProtKB-ARBA"/>
</dbReference>
<dbReference type="Gene3D" id="3.30.2350.10">
    <property type="entry name" value="Pseudouridine synthase"/>
    <property type="match status" value="1"/>
</dbReference>
<proteinExistence type="inferred from homology"/>
<dbReference type="SUPFAM" id="SSF55120">
    <property type="entry name" value="Pseudouridine synthase"/>
    <property type="match status" value="1"/>
</dbReference>
<dbReference type="GO" id="GO:0140098">
    <property type="term" value="F:catalytic activity, acting on RNA"/>
    <property type="evidence" value="ECO:0007669"/>
    <property type="project" value="UniProtKB-ARBA"/>
</dbReference>
<dbReference type="Pfam" id="PF00849">
    <property type="entry name" value="PseudoU_synth_2"/>
    <property type="match status" value="1"/>
</dbReference>
<dbReference type="PANTHER" id="PTHR21600:SF83">
    <property type="entry name" value="PSEUDOURIDYLATE SYNTHASE RPUSD4, MITOCHONDRIAL"/>
    <property type="match status" value="1"/>
</dbReference>
<feature type="domain" description="Pseudouridine synthase RsuA/RluA-like" evidence="3">
    <location>
        <begin position="12"/>
        <end position="168"/>
    </location>
</feature>
<dbReference type="InterPro" id="IPR006145">
    <property type="entry name" value="PsdUridine_synth_RsuA/RluA"/>
</dbReference>
<dbReference type="PANTHER" id="PTHR21600">
    <property type="entry name" value="MITOCHONDRIAL RNA PSEUDOURIDINE SYNTHASE"/>
    <property type="match status" value="1"/>
</dbReference>
<dbReference type="RefSeq" id="WP_222581344.1">
    <property type="nucleotide sequence ID" value="NZ_JAHVHU010000018.1"/>
</dbReference>
<keyword evidence="2" id="KW-0413">Isomerase</keyword>
<protein>
    <submittedName>
        <fullName evidence="4">RluA family pseudouridine synthase</fullName>
    </submittedName>
</protein>
<name>A0A953HZX1_9BACT</name>
<reference evidence="4" key="1">
    <citation type="submission" date="2021-06" db="EMBL/GenBank/DDBJ databases">
        <title>44 bacteria genomes isolated from Dapeng, Shenzhen.</title>
        <authorList>
            <person name="Zheng W."/>
            <person name="Yu S."/>
            <person name="Huang Y."/>
        </authorList>
    </citation>
    <scope>NUCLEOTIDE SEQUENCE</scope>
    <source>
        <strain evidence="4">DP5N28-2</strain>
    </source>
</reference>
<keyword evidence="5" id="KW-1185">Reference proteome</keyword>
<evidence type="ECO:0000313" key="4">
    <source>
        <dbReference type="EMBL" id="MBY5959806.1"/>
    </source>
</evidence>
<dbReference type="InterPro" id="IPR050188">
    <property type="entry name" value="RluA_PseudoU_synthase"/>
</dbReference>
<sequence length="225" mass="25658">MKKAEILYEDNHLIAINKPAGFLVQGDRTGDEPILDVLKRYIKVTYNKPGDVFLAPNHRLDRPVSGVLLFSKTSKALGRVNQLFQQDKVKKQYLALVEGVPEPLEGRLTHYIAKNRKKNISFITKQGKPDAKKCVLSYKVTKVINRKCLVEVSPKTGRSHQIRVQLSSLGTPIIGDLKYKAQQNMEDRSIALHCRSLEFVHPVKKERIHIQAPVPSLQQWKIYLD</sequence>
<comment type="caution">
    <text evidence="4">The sequence shown here is derived from an EMBL/GenBank/DDBJ whole genome shotgun (WGS) entry which is preliminary data.</text>
</comment>
<dbReference type="GO" id="GO:0009982">
    <property type="term" value="F:pseudouridine synthase activity"/>
    <property type="evidence" value="ECO:0007669"/>
    <property type="project" value="InterPro"/>
</dbReference>
<comment type="similarity">
    <text evidence="1">Belongs to the pseudouridine synthase RluA family.</text>
</comment>
<evidence type="ECO:0000256" key="1">
    <source>
        <dbReference type="ARBA" id="ARBA00010876"/>
    </source>
</evidence>